<organism evidence="6 7">
    <name type="scientific">Brucella suis bv. 4</name>
    <dbReference type="NCBI Taxonomy" id="1567501"/>
    <lineage>
        <taxon>Bacteria</taxon>
        <taxon>Pseudomonadati</taxon>
        <taxon>Pseudomonadota</taxon>
        <taxon>Alphaproteobacteria</taxon>
        <taxon>Hyphomicrobiales</taxon>
        <taxon>Brucellaceae</taxon>
        <taxon>Brucella/Ochrobactrum group</taxon>
        <taxon>Brucella</taxon>
    </lineage>
</organism>
<feature type="binding site" evidence="2">
    <location>
        <position position="82"/>
    </location>
    <ligand>
        <name>Fe cation</name>
        <dbReference type="ChEBI" id="CHEBI:24875"/>
    </ligand>
</feature>
<feature type="binding site" evidence="2">
    <location>
        <position position="84"/>
    </location>
    <ligand>
        <name>Fe cation</name>
        <dbReference type="ChEBI" id="CHEBI:24875"/>
    </ligand>
</feature>
<dbReference type="Proteomes" id="UP000593625">
    <property type="component" value="Chromosome I"/>
</dbReference>
<evidence type="ECO:0000256" key="2">
    <source>
        <dbReference type="PIRSR" id="PIRSR006232-1"/>
    </source>
</evidence>
<feature type="domain" description="Pirin C-terminal" evidence="5">
    <location>
        <begin position="201"/>
        <end position="301"/>
    </location>
</feature>
<dbReference type="InterPro" id="IPR003829">
    <property type="entry name" value="Pirin_N_dom"/>
</dbReference>
<feature type="binding site" evidence="2">
    <location>
        <position position="128"/>
    </location>
    <ligand>
        <name>Fe cation</name>
        <dbReference type="ChEBI" id="CHEBI:24875"/>
    </ligand>
</feature>
<dbReference type="InterPro" id="IPR012093">
    <property type="entry name" value="Pirin"/>
</dbReference>
<feature type="domain" description="Pirin N-terminal" evidence="4">
    <location>
        <begin position="43"/>
        <end position="148"/>
    </location>
</feature>
<dbReference type="InterPro" id="IPR011051">
    <property type="entry name" value="RmlC_Cupin_sf"/>
</dbReference>
<dbReference type="CDD" id="cd02909">
    <property type="entry name" value="cupin_pirin_N"/>
    <property type="match status" value="1"/>
</dbReference>
<dbReference type="AlphaFoldDB" id="A0A7L9MI04"/>
<feature type="binding site" evidence="2">
    <location>
        <position position="126"/>
    </location>
    <ligand>
        <name>Fe cation</name>
        <dbReference type="ChEBI" id="CHEBI:24875"/>
    </ligand>
</feature>
<dbReference type="RefSeq" id="WP_004685462.1">
    <property type="nucleotide sequence ID" value="NZ_CP054955.1"/>
</dbReference>
<evidence type="ECO:0000256" key="3">
    <source>
        <dbReference type="RuleBase" id="RU003457"/>
    </source>
</evidence>
<comment type="similarity">
    <text evidence="1 3">Belongs to the pirin family.</text>
</comment>
<dbReference type="Pfam" id="PF02678">
    <property type="entry name" value="Pirin"/>
    <property type="match status" value="1"/>
</dbReference>
<dbReference type="Pfam" id="PF05726">
    <property type="entry name" value="Pirin_C"/>
    <property type="match status" value="1"/>
</dbReference>
<proteinExistence type="inferred from homology"/>
<comment type="cofactor">
    <cofactor evidence="2">
        <name>Fe cation</name>
        <dbReference type="ChEBI" id="CHEBI:24875"/>
    </cofactor>
    <text evidence="2">Binds 1 Fe cation per subunit.</text>
</comment>
<name>A0A7L9MI04_BRUSS</name>
<dbReference type="CDD" id="cd02247">
    <property type="entry name" value="cupin_pirin_C"/>
    <property type="match status" value="1"/>
</dbReference>
<sequence length="315" mass="35017">MFLERWECVHEFFPCADPVLGDKTSVDSIETLVIPRTSDIGGLEVRRALPTARRRLVGPFIFFDRMGPAILRDGEALDVRPHPHIGLSTVTYLFDGHIRHRDSLGTEMVIRPGDVNLMTAGRGIVHSERSPEEERAGPMPISGVQTWLALPDAMEEIDPAFHHINAPDLPLMDDAAFSGRLIIGSLHGLSSPVIQHAETLYADIRIHQGGRFQIPPTTEERAIYTLEGNVGIGGEVFPPDRLLAFRPGDDIVVQAGPEGAHIMLFGGAPLGSRRYIWWNFVASSKERIEQAKEEWRTGRFDIVPGDEQDFIPLPE</sequence>
<accession>A0A7L9MI04</accession>
<dbReference type="PANTHER" id="PTHR13903:SF8">
    <property type="entry name" value="PIRIN"/>
    <property type="match status" value="1"/>
</dbReference>
<dbReference type="GO" id="GO:0046872">
    <property type="term" value="F:metal ion binding"/>
    <property type="evidence" value="ECO:0007669"/>
    <property type="project" value="UniProtKB-KW"/>
</dbReference>
<protein>
    <submittedName>
        <fullName evidence="6">Pirin family protein</fullName>
    </submittedName>
</protein>
<dbReference type="Gene3D" id="2.60.120.10">
    <property type="entry name" value="Jelly Rolls"/>
    <property type="match status" value="2"/>
</dbReference>
<gene>
    <name evidence="6" type="ORF">HUZ30_02020</name>
</gene>
<dbReference type="PIRSF" id="PIRSF006232">
    <property type="entry name" value="Pirin"/>
    <property type="match status" value="1"/>
</dbReference>
<evidence type="ECO:0000313" key="6">
    <source>
        <dbReference type="EMBL" id="QOK64885.1"/>
    </source>
</evidence>
<dbReference type="SUPFAM" id="SSF51182">
    <property type="entry name" value="RmlC-like cupins"/>
    <property type="match status" value="1"/>
</dbReference>
<dbReference type="EMBL" id="CP054955">
    <property type="protein sequence ID" value="QOK64885.1"/>
    <property type="molecule type" value="Genomic_DNA"/>
</dbReference>
<dbReference type="PANTHER" id="PTHR13903">
    <property type="entry name" value="PIRIN-RELATED"/>
    <property type="match status" value="1"/>
</dbReference>
<dbReference type="GeneID" id="55590194"/>
<evidence type="ECO:0000256" key="1">
    <source>
        <dbReference type="ARBA" id="ARBA00008416"/>
    </source>
</evidence>
<dbReference type="InterPro" id="IPR014710">
    <property type="entry name" value="RmlC-like_jellyroll"/>
</dbReference>
<reference evidence="6 7" key="1">
    <citation type="submission" date="2020-06" db="EMBL/GenBank/DDBJ databases">
        <title>New insights into brucella suis CRO type strains.</title>
        <authorList>
            <person name="Duvnjak S."/>
            <person name="Pavlinec Z."/>
            <person name="Vaser R."/>
            <person name="Sikic M."/>
            <person name="Kizanovic K."/>
            <person name="Spicic S."/>
        </authorList>
    </citation>
    <scope>NUCLEOTIDE SEQUENCE [LARGE SCALE GENOMIC DNA]</scope>
    <source>
        <strain evidence="6 7">CVI_72</strain>
    </source>
</reference>
<evidence type="ECO:0000259" key="4">
    <source>
        <dbReference type="Pfam" id="PF02678"/>
    </source>
</evidence>
<evidence type="ECO:0000313" key="7">
    <source>
        <dbReference type="Proteomes" id="UP000593625"/>
    </source>
</evidence>
<keyword evidence="2" id="KW-0408">Iron</keyword>
<dbReference type="InterPro" id="IPR008778">
    <property type="entry name" value="Pirin_C_dom"/>
</dbReference>
<evidence type="ECO:0000259" key="5">
    <source>
        <dbReference type="Pfam" id="PF05726"/>
    </source>
</evidence>
<keyword evidence="2" id="KW-0479">Metal-binding</keyword>